<sequence length="141" mass="14877">MIELMIVVAIVAILSAIAIASYSKYIQTSRRTDAYSALSQDQGIMERCYQQTYNYSYAYNGNSGNTSGVNCTQIATTSQNSYYTLAAAAGPAGTSTSSYVITATAVGAQAKDTACATLTVDNTNKKGWTPTTTAAGTCWQN</sequence>
<dbReference type="InterPro" id="IPR031982">
    <property type="entry name" value="PilE-like"/>
</dbReference>
<dbReference type="Pfam" id="PF16732">
    <property type="entry name" value="ComP_DUS"/>
    <property type="match status" value="1"/>
</dbReference>
<dbReference type="Gene3D" id="3.30.700.10">
    <property type="entry name" value="Glycoprotein, Type 4 Pilin"/>
    <property type="match status" value="1"/>
</dbReference>
<reference evidence="2" key="1">
    <citation type="journal article" date="2019" name="Int. J. Syst. Evol. Microbiol.">
        <title>The Global Catalogue of Microorganisms (GCM) 10K type strain sequencing project: providing services to taxonomists for standard genome sequencing and annotation.</title>
        <authorList>
            <consortium name="The Broad Institute Genomics Platform"/>
            <consortium name="The Broad Institute Genome Sequencing Center for Infectious Disease"/>
            <person name="Wu L."/>
            <person name="Ma J."/>
        </authorList>
    </citation>
    <scope>NUCLEOTIDE SEQUENCE [LARGE SCALE GENOMIC DNA]</scope>
    <source>
        <strain evidence="2">NBRC 111980</strain>
    </source>
</reference>
<dbReference type="InterPro" id="IPR045584">
    <property type="entry name" value="Pilin-like"/>
</dbReference>
<protein>
    <submittedName>
        <fullName evidence="1">Type IV pilin</fullName>
    </submittedName>
</protein>
<organism evidence="1 2">
    <name type="scientific">Dyella acidisoli</name>
    <dbReference type="NCBI Taxonomy" id="1867834"/>
    <lineage>
        <taxon>Bacteria</taxon>
        <taxon>Pseudomonadati</taxon>
        <taxon>Pseudomonadota</taxon>
        <taxon>Gammaproteobacteria</taxon>
        <taxon>Lysobacterales</taxon>
        <taxon>Rhodanobacteraceae</taxon>
        <taxon>Dyella</taxon>
    </lineage>
</organism>
<evidence type="ECO:0000313" key="1">
    <source>
        <dbReference type="EMBL" id="GLQ94632.1"/>
    </source>
</evidence>
<gene>
    <name evidence="1" type="primary">pilE3</name>
    <name evidence="1" type="ORF">GCM10007901_35840</name>
</gene>
<dbReference type="Proteomes" id="UP001156670">
    <property type="component" value="Unassembled WGS sequence"/>
</dbReference>
<accession>A0ABQ5XTF3</accession>
<dbReference type="RefSeq" id="WP_423372820.1">
    <property type="nucleotide sequence ID" value="NZ_BSOB01000046.1"/>
</dbReference>
<comment type="caution">
    <text evidence="1">The sequence shown here is derived from an EMBL/GenBank/DDBJ whole genome shotgun (WGS) entry which is preliminary data.</text>
</comment>
<keyword evidence="2" id="KW-1185">Reference proteome</keyword>
<name>A0ABQ5XTF3_9GAMM</name>
<dbReference type="SUPFAM" id="SSF54523">
    <property type="entry name" value="Pili subunits"/>
    <property type="match status" value="1"/>
</dbReference>
<proteinExistence type="predicted"/>
<dbReference type="EMBL" id="BSOB01000046">
    <property type="protein sequence ID" value="GLQ94632.1"/>
    <property type="molecule type" value="Genomic_DNA"/>
</dbReference>
<evidence type="ECO:0000313" key="2">
    <source>
        <dbReference type="Proteomes" id="UP001156670"/>
    </source>
</evidence>